<sequence>MAHHCLHILCFSFLQGLFIPRCEQCIFV</sequence>
<reference evidence="1" key="2">
    <citation type="journal article" date="2015" name="Data Brief">
        <title>Shoot transcriptome of the giant reed, Arundo donax.</title>
        <authorList>
            <person name="Barrero R.A."/>
            <person name="Guerrero F.D."/>
            <person name="Moolhuijzen P."/>
            <person name="Goolsby J.A."/>
            <person name="Tidwell J."/>
            <person name="Bellgard S.E."/>
            <person name="Bellgard M.I."/>
        </authorList>
    </citation>
    <scope>NUCLEOTIDE SEQUENCE</scope>
    <source>
        <tissue evidence="1">Shoot tissue taken approximately 20 cm above the soil surface</tissue>
    </source>
</reference>
<accession>A0A0A9HGU8</accession>
<reference evidence="1" key="1">
    <citation type="submission" date="2014-09" db="EMBL/GenBank/DDBJ databases">
        <authorList>
            <person name="Magalhaes I.L.F."/>
            <person name="Oliveira U."/>
            <person name="Santos F.R."/>
            <person name="Vidigal T.H.D.A."/>
            <person name="Brescovit A.D."/>
            <person name="Santos A.J."/>
        </authorList>
    </citation>
    <scope>NUCLEOTIDE SEQUENCE</scope>
    <source>
        <tissue evidence="1">Shoot tissue taken approximately 20 cm above the soil surface</tissue>
    </source>
</reference>
<protein>
    <submittedName>
        <fullName evidence="1">Uncharacterized protein</fullName>
    </submittedName>
</protein>
<proteinExistence type="predicted"/>
<organism evidence="1">
    <name type="scientific">Arundo donax</name>
    <name type="common">Giant reed</name>
    <name type="synonym">Donax arundinaceus</name>
    <dbReference type="NCBI Taxonomy" id="35708"/>
    <lineage>
        <taxon>Eukaryota</taxon>
        <taxon>Viridiplantae</taxon>
        <taxon>Streptophyta</taxon>
        <taxon>Embryophyta</taxon>
        <taxon>Tracheophyta</taxon>
        <taxon>Spermatophyta</taxon>
        <taxon>Magnoliopsida</taxon>
        <taxon>Liliopsida</taxon>
        <taxon>Poales</taxon>
        <taxon>Poaceae</taxon>
        <taxon>PACMAD clade</taxon>
        <taxon>Arundinoideae</taxon>
        <taxon>Arundineae</taxon>
        <taxon>Arundo</taxon>
    </lineage>
</organism>
<name>A0A0A9HGU8_ARUDO</name>
<dbReference type="AlphaFoldDB" id="A0A0A9HGU8"/>
<dbReference type="EMBL" id="GBRH01162857">
    <property type="protein sequence ID" value="JAE35039.1"/>
    <property type="molecule type" value="Transcribed_RNA"/>
</dbReference>
<evidence type="ECO:0000313" key="1">
    <source>
        <dbReference type="EMBL" id="JAE35039.1"/>
    </source>
</evidence>